<feature type="coiled-coil region" evidence="4">
    <location>
        <begin position="173"/>
        <end position="249"/>
    </location>
</feature>
<evidence type="ECO:0000256" key="4">
    <source>
        <dbReference type="SAM" id="Coils"/>
    </source>
</evidence>
<dbReference type="InterPro" id="IPR039008">
    <property type="entry name" value="IF_rod_dom"/>
</dbReference>
<dbReference type="Gene3D" id="1.20.5.170">
    <property type="match status" value="1"/>
</dbReference>
<comment type="similarity">
    <text evidence="3">Belongs to the intermediate filament family.</text>
</comment>
<feature type="compositionally biased region" description="Low complexity" evidence="5">
    <location>
        <begin position="503"/>
        <end position="515"/>
    </location>
</feature>
<feature type="compositionally biased region" description="Low complexity" evidence="5">
    <location>
        <begin position="599"/>
        <end position="626"/>
    </location>
</feature>
<protein>
    <recommendedName>
        <fullName evidence="6">IF rod domain-containing protein</fullName>
    </recommendedName>
</protein>
<dbReference type="EMBL" id="CAJNOQ010003360">
    <property type="protein sequence ID" value="CAF1008496.1"/>
    <property type="molecule type" value="Genomic_DNA"/>
</dbReference>
<dbReference type="GO" id="GO:0005882">
    <property type="term" value="C:intermediate filament"/>
    <property type="evidence" value="ECO:0007669"/>
    <property type="project" value="UniProtKB-KW"/>
</dbReference>
<dbReference type="Proteomes" id="UP000663829">
    <property type="component" value="Unassembled WGS sequence"/>
</dbReference>
<feature type="domain" description="IF rod" evidence="6">
    <location>
        <begin position="126"/>
        <end position="494"/>
    </location>
</feature>
<keyword evidence="2 4" id="KW-0175">Coiled coil</keyword>
<name>A0A814HDW6_9BILA</name>
<dbReference type="GO" id="GO:0005200">
    <property type="term" value="F:structural constituent of cytoskeleton"/>
    <property type="evidence" value="ECO:0007669"/>
    <property type="project" value="TreeGrafter"/>
</dbReference>
<evidence type="ECO:0000256" key="2">
    <source>
        <dbReference type="ARBA" id="ARBA00023054"/>
    </source>
</evidence>
<dbReference type="Pfam" id="PF00038">
    <property type="entry name" value="Filament"/>
    <property type="match status" value="1"/>
</dbReference>
<organism evidence="7 9">
    <name type="scientific">Didymodactylos carnosus</name>
    <dbReference type="NCBI Taxonomy" id="1234261"/>
    <lineage>
        <taxon>Eukaryota</taxon>
        <taxon>Metazoa</taxon>
        <taxon>Spiralia</taxon>
        <taxon>Gnathifera</taxon>
        <taxon>Rotifera</taxon>
        <taxon>Eurotatoria</taxon>
        <taxon>Bdelloidea</taxon>
        <taxon>Philodinida</taxon>
        <taxon>Philodinidae</taxon>
        <taxon>Didymodactylos</taxon>
    </lineage>
</organism>
<dbReference type="PROSITE" id="PS51842">
    <property type="entry name" value="IF_ROD_2"/>
    <property type="match status" value="1"/>
</dbReference>
<dbReference type="GO" id="GO:0090435">
    <property type="term" value="P:protein localization to nuclear envelope"/>
    <property type="evidence" value="ECO:0007669"/>
    <property type="project" value="TreeGrafter"/>
</dbReference>
<evidence type="ECO:0000259" key="6">
    <source>
        <dbReference type="PROSITE" id="PS51842"/>
    </source>
</evidence>
<dbReference type="AlphaFoldDB" id="A0A814HDW6"/>
<feature type="coiled-coil region" evidence="4">
    <location>
        <begin position="406"/>
        <end position="447"/>
    </location>
</feature>
<evidence type="ECO:0000313" key="8">
    <source>
        <dbReference type="EMBL" id="CAF3779615.1"/>
    </source>
</evidence>
<dbReference type="GO" id="GO:0005652">
    <property type="term" value="C:nuclear lamina"/>
    <property type="evidence" value="ECO:0007669"/>
    <property type="project" value="TreeGrafter"/>
</dbReference>
<feature type="compositionally biased region" description="Low complexity" evidence="5">
    <location>
        <begin position="558"/>
        <end position="572"/>
    </location>
</feature>
<dbReference type="GO" id="GO:0007097">
    <property type="term" value="P:nuclear migration"/>
    <property type="evidence" value="ECO:0007669"/>
    <property type="project" value="TreeGrafter"/>
</dbReference>
<sequence>MTTQTDSSITIDETSTTTTNTTTGITASNNFLGLLPPPYSMSVLNSTPLLQTSYSNSNMPSLLSSSMINTNTNSSINNTYGTSRSSSGYGTTSSYTIPTQTNFYRSTPPPTTPPSFNFLYQTREKEKFELGTLNDKFADYVEKVRYLEAQNKKIHLESSILSEKQQSTCQRIKQMFETELKELKQVIEKMSSDKQNVQNVAKDIQQTIPQLKQKLSQVFKETGSSKYDIEKLEKHLSGTEGDVNMYKRRLNHQDDEHSKWAQLIQHIQRLVLQAKNEIQNESITKTKCDQQKQQLKTDMKLLYDNQQQRINDLKLTTLGNSSSSNTFSNSGSDRAQFFKSELSNAIRKIRQEYERQNDLQRQDLHQQFLLQYTDISKQYPEIHSIFQSEREQELVRQDEDKVRGDIQRVRQDITNMKQKNFELKIRLREVQITIDMIQDERKRLDSRQNDELNELRQKQDRIGQEFDDVSLKQTSLEKEINTYRNLLEGTLKTVVDHITDDYQQQQQQQSSSSIQNGLAKQREQRSTSLDRNGIANSYYRGQWSLNKPYGTNNKYENITTSSSPPPTATIITDNTSGIANGLTPSKSGGDLSLRNIPVNDQSSSSIDNNKSSPNRVSTTTTTTTSSMVNTLQN</sequence>
<gene>
    <name evidence="7" type="ORF">GPM918_LOCUS14136</name>
    <name evidence="8" type="ORF">SRO942_LOCUS14136</name>
</gene>
<dbReference type="PROSITE" id="PS00226">
    <property type="entry name" value="IF_ROD_1"/>
    <property type="match status" value="1"/>
</dbReference>
<dbReference type="PANTHER" id="PTHR45721:SF12">
    <property type="entry name" value="INTERMEDIATE FILAMENT PROTEIN IFA-1"/>
    <property type="match status" value="1"/>
</dbReference>
<dbReference type="PANTHER" id="PTHR45721">
    <property type="entry name" value="LAMIN DM0-RELATED"/>
    <property type="match status" value="1"/>
</dbReference>
<dbReference type="SMART" id="SM01391">
    <property type="entry name" value="Filament"/>
    <property type="match status" value="1"/>
</dbReference>
<feature type="compositionally biased region" description="Polar residues" evidence="5">
    <location>
        <begin position="573"/>
        <end position="586"/>
    </location>
</feature>
<evidence type="ECO:0000256" key="3">
    <source>
        <dbReference type="RuleBase" id="RU000685"/>
    </source>
</evidence>
<feature type="region of interest" description="Disordered" evidence="5">
    <location>
        <begin position="502"/>
        <end position="533"/>
    </location>
</feature>
<dbReference type="GO" id="GO:0051664">
    <property type="term" value="P:nuclear pore localization"/>
    <property type="evidence" value="ECO:0007669"/>
    <property type="project" value="TreeGrafter"/>
</dbReference>
<evidence type="ECO:0000256" key="5">
    <source>
        <dbReference type="SAM" id="MobiDB-lite"/>
    </source>
</evidence>
<evidence type="ECO:0000313" key="7">
    <source>
        <dbReference type="EMBL" id="CAF1008496.1"/>
    </source>
</evidence>
<reference evidence="7" key="1">
    <citation type="submission" date="2021-02" db="EMBL/GenBank/DDBJ databases">
        <authorList>
            <person name="Nowell W R."/>
        </authorList>
    </citation>
    <scope>NUCLEOTIDE SEQUENCE</scope>
</reference>
<accession>A0A814HDW6</accession>
<keyword evidence="1 3" id="KW-0403">Intermediate filament</keyword>
<comment type="caution">
    <text evidence="7">The sequence shown here is derived from an EMBL/GenBank/DDBJ whole genome shotgun (WGS) entry which is preliminary data.</text>
</comment>
<dbReference type="EMBL" id="CAJOBC010003360">
    <property type="protein sequence ID" value="CAF3779615.1"/>
    <property type="molecule type" value="Genomic_DNA"/>
</dbReference>
<dbReference type="Proteomes" id="UP000681722">
    <property type="component" value="Unassembled WGS sequence"/>
</dbReference>
<proteinExistence type="inferred from homology"/>
<dbReference type="GO" id="GO:0006998">
    <property type="term" value="P:nuclear envelope organization"/>
    <property type="evidence" value="ECO:0007669"/>
    <property type="project" value="TreeGrafter"/>
</dbReference>
<dbReference type="InterPro" id="IPR018039">
    <property type="entry name" value="IF_conserved"/>
</dbReference>
<dbReference type="GO" id="GO:0031507">
    <property type="term" value="P:heterochromatin formation"/>
    <property type="evidence" value="ECO:0007669"/>
    <property type="project" value="TreeGrafter"/>
</dbReference>
<evidence type="ECO:0000256" key="1">
    <source>
        <dbReference type="ARBA" id="ARBA00022754"/>
    </source>
</evidence>
<dbReference type="SUPFAM" id="SSF64593">
    <property type="entry name" value="Intermediate filament protein, coiled coil region"/>
    <property type="match status" value="2"/>
</dbReference>
<keyword evidence="9" id="KW-1185">Reference proteome</keyword>
<dbReference type="OrthoDB" id="2441647at2759"/>
<evidence type="ECO:0000313" key="9">
    <source>
        <dbReference type="Proteomes" id="UP000663829"/>
    </source>
</evidence>
<feature type="region of interest" description="Disordered" evidence="5">
    <location>
        <begin position="555"/>
        <end position="633"/>
    </location>
</feature>
<feature type="region of interest" description="Disordered" evidence="5">
    <location>
        <begin position="1"/>
        <end position="24"/>
    </location>
</feature>